<evidence type="ECO:0000256" key="1">
    <source>
        <dbReference type="SAM" id="Phobius"/>
    </source>
</evidence>
<evidence type="ECO:0000313" key="2">
    <source>
        <dbReference type="EMBL" id="MFL0251099.1"/>
    </source>
</evidence>
<name>A0ABW8TJH6_9CLOT</name>
<protein>
    <recommendedName>
        <fullName evidence="4">Dipeptidyl-peptidase IV</fullName>
    </recommendedName>
</protein>
<keyword evidence="1" id="KW-1133">Transmembrane helix</keyword>
<organism evidence="2 3">
    <name type="scientific">Clostridium neuense</name>
    <dbReference type="NCBI Taxonomy" id="1728934"/>
    <lineage>
        <taxon>Bacteria</taxon>
        <taxon>Bacillati</taxon>
        <taxon>Bacillota</taxon>
        <taxon>Clostridia</taxon>
        <taxon>Eubacteriales</taxon>
        <taxon>Clostridiaceae</taxon>
        <taxon>Clostridium</taxon>
    </lineage>
</organism>
<keyword evidence="1" id="KW-0472">Membrane</keyword>
<sequence>MKASKIFIKWIIISLVLQLCLYFYLDKYYLSSGDNVEITEGMSIYKKNEVKPNIIVPQNAKNIALSYDCSYTAYFDNGVIKVVDTSTGKDRKLTFGEGVQCISYKWVPDSNRMIIAEKIKAGENRNIRFFSYDAESQLKEEIKDYNTQRTDSIPAGISENEVSMVMSTLTNVMYAKVTYANGLSTIYRIDANETMTKLNTVVKRIGKIEVASRDDQLAYEDTINSRVRTNTSCRFININGNLRFSLLGTDTDNNIYVGNKTGKVNKIYYGKLAEPQRTWKVVNLDYLYDTQNLQVMGDGKIYFIDKVSSRVKNLRDGKYSTYDGSFIGIYDDKIASISNSKIVLKSIN</sequence>
<dbReference type="SUPFAM" id="SSF82171">
    <property type="entry name" value="DPP6 N-terminal domain-like"/>
    <property type="match status" value="1"/>
</dbReference>
<proteinExistence type="predicted"/>
<dbReference type="EMBL" id="JBJIAA010000009">
    <property type="protein sequence ID" value="MFL0251099.1"/>
    <property type="molecule type" value="Genomic_DNA"/>
</dbReference>
<dbReference type="Proteomes" id="UP001623592">
    <property type="component" value="Unassembled WGS sequence"/>
</dbReference>
<reference evidence="2 3" key="1">
    <citation type="submission" date="2024-11" db="EMBL/GenBank/DDBJ databases">
        <authorList>
            <person name="Heng Y.C."/>
            <person name="Lim A.C.H."/>
            <person name="Lee J.K.Y."/>
            <person name="Kittelmann S."/>
        </authorList>
    </citation>
    <scope>NUCLEOTIDE SEQUENCE [LARGE SCALE GENOMIC DNA]</scope>
    <source>
        <strain evidence="2 3">WILCCON 0114</strain>
    </source>
</reference>
<gene>
    <name evidence="2" type="ORF">ACJDT4_11750</name>
</gene>
<dbReference type="RefSeq" id="WP_406787757.1">
    <property type="nucleotide sequence ID" value="NZ_JBJIAA010000009.1"/>
</dbReference>
<evidence type="ECO:0008006" key="4">
    <source>
        <dbReference type="Google" id="ProtNLM"/>
    </source>
</evidence>
<accession>A0ABW8TJH6</accession>
<keyword evidence="1" id="KW-0812">Transmembrane</keyword>
<comment type="caution">
    <text evidence="2">The sequence shown here is derived from an EMBL/GenBank/DDBJ whole genome shotgun (WGS) entry which is preliminary data.</text>
</comment>
<keyword evidence="3" id="KW-1185">Reference proteome</keyword>
<feature type="transmembrane region" description="Helical" evidence="1">
    <location>
        <begin position="7"/>
        <end position="25"/>
    </location>
</feature>
<evidence type="ECO:0000313" key="3">
    <source>
        <dbReference type="Proteomes" id="UP001623592"/>
    </source>
</evidence>